<evidence type="ECO:0000256" key="2">
    <source>
        <dbReference type="ARBA" id="ARBA00023125"/>
    </source>
</evidence>
<reference evidence="5 6" key="1">
    <citation type="submission" date="2017-06" db="EMBL/GenBank/DDBJ databases">
        <authorList>
            <person name="Kim H.J."/>
            <person name="Triplett B.A."/>
        </authorList>
    </citation>
    <scope>NUCLEOTIDE SEQUENCE [LARGE SCALE GENOMIC DNA]</scope>
    <source>
        <strain evidence="5 6">SCA</strain>
    </source>
</reference>
<evidence type="ECO:0000313" key="5">
    <source>
        <dbReference type="EMBL" id="SNS67143.1"/>
    </source>
</evidence>
<dbReference type="Pfam" id="PF01022">
    <property type="entry name" value="HTH_5"/>
    <property type="match status" value="1"/>
</dbReference>
<evidence type="ECO:0000313" key="6">
    <source>
        <dbReference type="Proteomes" id="UP000198304"/>
    </source>
</evidence>
<accession>A0A239GFA1</accession>
<protein>
    <submittedName>
        <fullName evidence="5">Transcriptional regulator, ArsR family</fullName>
    </submittedName>
</protein>
<evidence type="ECO:0000259" key="4">
    <source>
        <dbReference type="PROSITE" id="PS50987"/>
    </source>
</evidence>
<organism evidence="5 6">
    <name type="scientific">Anaerovirgula multivorans</name>
    <dbReference type="NCBI Taxonomy" id="312168"/>
    <lineage>
        <taxon>Bacteria</taxon>
        <taxon>Bacillati</taxon>
        <taxon>Bacillota</taxon>
        <taxon>Clostridia</taxon>
        <taxon>Peptostreptococcales</taxon>
        <taxon>Natronincolaceae</taxon>
        <taxon>Anaerovirgula</taxon>
    </lineage>
</organism>
<dbReference type="SMART" id="SM00418">
    <property type="entry name" value="HTH_ARSR"/>
    <property type="match status" value="1"/>
</dbReference>
<dbReference type="Proteomes" id="UP000198304">
    <property type="component" value="Unassembled WGS sequence"/>
</dbReference>
<keyword evidence="1" id="KW-0805">Transcription regulation</keyword>
<dbReference type="PANTHER" id="PTHR33154:SF33">
    <property type="entry name" value="TRANSCRIPTIONAL REPRESSOR SDPR"/>
    <property type="match status" value="1"/>
</dbReference>
<sequence length="98" mass="11032">MSGIIENNLQLEVIKALGDETRLQILEILGKGELNVSEIAEKCTVSRPTISHHLQILKRARIVESRKEGKEIYYSVNMYTLTSLSESMLGFVSFGTFN</sequence>
<dbReference type="PROSITE" id="PS50987">
    <property type="entry name" value="HTH_ARSR_2"/>
    <property type="match status" value="1"/>
</dbReference>
<dbReference type="InterPro" id="IPR051081">
    <property type="entry name" value="HTH_MetalResp_TranReg"/>
</dbReference>
<dbReference type="RefSeq" id="WP_089283805.1">
    <property type="nucleotide sequence ID" value="NZ_FZOJ01000016.1"/>
</dbReference>
<proteinExistence type="predicted"/>
<evidence type="ECO:0000256" key="1">
    <source>
        <dbReference type="ARBA" id="ARBA00023015"/>
    </source>
</evidence>
<gene>
    <name evidence="5" type="ORF">SAMN05446037_101657</name>
</gene>
<dbReference type="InterPro" id="IPR036390">
    <property type="entry name" value="WH_DNA-bd_sf"/>
</dbReference>
<name>A0A239GFA1_9FIRM</name>
<dbReference type="InterPro" id="IPR011991">
    <property type="entry name" value="ArsR-like_HTH"/>
</dbReference>
<keyword evidence="2" id="KW-0238">DNA-binding</keyword>
<dbReference type="InterPro" id="IPR001845">
    <property type="entry name" value="HTH_ArsR_DNA-bd_dom"/>
</dbReference>
<dbReference type="PANTHER" id="PTHR33154">
    <property type="entry name" value="TRANSCRIPTIONAL REGULATOR, ARSR FAMILY"/>
    <property type="match status" value="1"/>
</dbReference>
<dbReference type="GO" id="GO:0003700">
    <property type="term" value="F:DNA-binding transcription factor activity"/>
    <property type="evidence" value="ECO:0007669"/>
    <property type="project" value="InterPro"/>
</dbReference>
<dbReference type="Gene3D" id="1.10.10.10">
    <property type="entry name" value="Winged helix-like DNA-binding domain superfamily/Winged helix DNA-binding domain"/>
    <property type="match status" value="1"/>
</dbReference>
<evidence type="ECO:0000256" key="3">
    <source>
        <dbReference type="ARBA" id="ARBA00023163"/>
    </source>
</evidence>
<dbReference type="EMBL" id="FZOJ01000016">
    <property type="protein sequence ID" value="SNS67143.1"/>
    <property type="molecule type" value="Genomic_DNA"/>
</dbReference>
<dbReference type="PRINTS" id="PR00778">
    <property type="entry name" value="HTHARSR"/>
</dbReference>
<keyword evidence="3" id="KW-0804">Transcription</keyword>
<dbReference type="InterPro" id="IPR036388">
    <property type="entry name" value="WH-like_DNA-bd_sf"/>
</dbReference>
<dbReference type="CDD" id="cd00090">
    <property type="entry name" value="HTH_ARSR"/>
    <property type="match status" value="1"/>
</dbReference>
<keyword evidence="6" id="KW-1185">Reference proteome</keyword>
<dbReference type="GO" id="GO:0003677">
    <property type="term" value="F:DNA binding"/>
    <property type="evidence" value="ECO:0007669"/>
    <property type="project" value="UniProtKB-KW"/>
</dbReference>
<feature type="domain" description="HTH arsR-type" evidence="4">
    <location>
        <begin position="2"/>
        <end position="96"/>
    </location>
</feature>
<dbReference type="AlphaFoldDB" id="A0A239GFA1"/>
<dbReference type="OrthoDB" id="9798835at2"/>
<dbReference type="NCBIfam" id="NF033788">
    <property type="entry name" value="HTH_metalloreg"/>
    <property type="match status" value="1"/>
</dbReference>
<dbReference type="SUPFAM" id="SSF46785">
    <property type="entry name" value="Winged helix' DNA-binding domain"/>
    <property type="match status" value="1"/>
</dbReference>